<proteinExistence type="predicted"/>
<dbReference type="EMBL" id="CM047580">
    <property type="protein sequence ID" value="KAI9921853.1"/>
    <property type="molecule type" value="Genomic_DNA"/>
</dbReference>
<accession>A0ACC0WUS9</accession>
<reference evidence="1 2" key="1">
    <citation type="journal article" date="2022" name="bioRxiv">
        <title>The genome of the oomycete Peronosclerospora sorghi, a cosmopolitan pathogen of maize and sorghum, is inflated with dispersed pseudogenes.</title>
        <authorList>
            <person name="Fletcher K."/>
            <person name="Martin F."/>
            <person name="Isakeit T."/>
            <person name="Cavanaugh K."/>
            <person name="Magill C."/>
            <person name="Michelmore R."/>
        </authorList>
    </citation>
    <scope>NUCLEOTIDE SEQUENCE [LARGE SCALE GENOMIC DNA]</scope>
    <source>
        <strain evidence="1">P6</strain>
    </source>
</reference>
<keyword evidence="2" id="KW-1185">Reference proteome</keyword>
<dbReference type="Proteomes" id="UP001163321">
    <property type="component" value="Chromosome 1"/>
</dbReference>
<evidence type="ECO:0000313" key="1">
    <source>
        <dbReference type="EMBL" id="KAI9921853.1"/>
    </source>
</evidence>
<name>A0ACC0WUS9_9STRA</name>
<gene>
    <name evidence="1" type="ORF">PsorP6_002267</name>
</gene>
<sequence length="557" mass="61291">MAKNLCRELQQLSPVQVRELLSASGHGELLRQDEKEYTKNEAALATEANAQLAANAKNEGNAFFRQGLMDDAIAAYTRCLNLDPNNAVCLSNRAAAYLKLKQFDRAVADCSKAVGANPTIKPFMRRATAFIAKEQFGQAVADLEAALVFEPRNKECHAKLQAIVDTATNRAQDSIISADLRQAAVRGAVILSCREGWMKSVVRGNPGPAAVNGHTLFRGANGRIYLFGGRAVREQKPDVFVLDQNDPSSWDVVPTRGISAPTSRAWHSTASIGHVEKDLFCVYGGVSSHGEDSLVHLLVPTSPREFQWVKPCCAQDHNEIPAPRSGHAAVSLMEDNEDRVVFLFGGRTKQGVNNQLLILRCSSLPDAAISKTFNAAEIEVNWDEICPNGEAKSVEEDSNWPSARDGHSMCLLQSSKYHPPRLIVFGGNGQHNNERMNDVWLFDVKKQIWTLLECFGDVPSPRSYHTAHIIGDFLFVVGGRTNDSEDGNVYMLDIETREWYKVPVPSDRALTPRAWHSSVLTDDSMLYVMGGGTYHGPLKDAATLDLGYFRTKASSFS</sequence>
<protein>
    <submittedName>
        <fullName evidence="1">Uncharacterized protein</fullName>
    </submittedName>
</protein>
<evidence type="ECO:0000313" key="2">
    <source>
        <dbReference type="Proteomes" id="UP001163321"/>
    </source>
</evidence>
<comment type="caution">
    <text evidence="1">The sequence shown here is derived from an EMBL/GenBank/DDBJ whole genome shotgun (WGS) entry which is preliminary data.</text>
</comment>
<organism evidence="1 2">
    <name type="scientific">Peronosclerospora sorghi</name>
    <dbReference type="NCBI Taxonomy" id="230839"/>
    <lineage>
        <taxon>Eukaryota</taxon>
        <taxon>Sar</taxon>
        <taxon>Stramenopiles</taxon>
        <taxon>Oomycota</taxon>
        <taxon>Peronosporomycetes</taxon>
        <taxon>Peronosporales</taxon>
        <taxon>Peronosporaceae</taxon>
        <taxon>Peronosclerospora</taxon>
    </lineage>
</organism>